<dbReference type="Pfam" id="PF01014">
    <property type="entry name" value="Uricase"/>
    <property type="match status" value="2"/>
</dbReference>
<accession>A0A151XAQ0</accession>
<dbReference type="NCBIfam" id="TIGR03383">
    <property type="entry name" value="urate_oxi"/>
    <property type="match status" value="1"/>
</dbReference>
<evidence type="ECO:0000256" key="6">
    <source>
        <dbReference type="ARBA" id="ARBA00017098"/>
    </source>
</evidence>
<organism evidence="16 17">
    <name type="scientific">Mycetomoellerius zeteki</name>
    <dbReference type="NCBI Taxonomy" id="64791"/>
    <lineage>
        <taxon>Eukaryota</taxon>
        <taxon>Metazoa</taxon>
        <taxon>Ecdysozoa</taxon>
        <taxon>Arthropoda</taxon>
        <taxon>Hexapoda</taxon>
        <taxon>Insecta</taxon>
        <taxon>Pterygota</taxon>
        <taxon>Neoptera</taxon>
        <taxon>Endopterygota</taxon>
        <taxon>Hymenoptera</taxon>
        <taxon>Apocrita</taxon>
        <taxon>Aculeata</taxon>
        <taxon>Formicoidea</taxon>
        <taxon>Formicidae</taxon>
        <taxon>Myrmicinae</taxon>
        <taxon>Mycetomoellerius</taxon>
    </lineage>
</organism>
<dbReference type="EMBL" id="KQ982339">
    <property type="protein sequence ID" value="KYQ57348.1"/>
    <property type="molecule type" value="Genomic_DNA"/>
</dbReference>
<dbReference type="PANTHER" id="PTHR42874">
    <property type="entry name" value="URICASE"/>
    <property type="match status" value="1"/>
</dbReference>
<evidence type="ECO:0000256" key="3">
    <source>
        <dbReference type="ARBA" id="ARBA00004831"/>
    </source>
</evidence>
<dbReference type="GO" id="GO:0004846">
    <property type="term" value="F:urate oxidase activity"/>
    <property type="evidence" value="ECO:0007669"/>
    <property type="project" value="UniProtKB-EC"/>
</dbReference>
<comment type="pathway">
    <text evidence="3 12">Purine metabolism; urate degradation; (S)-allantoin from urate: step 1/3.</text>
</comment>
<feature type="binding site" evidence="14">
    <location>
        <position position="295"/>
    </location>
    <ligand>
        <name>O2</name>
        <dbReference type="ChEBI" id="CHEBI:15379"/>
    </ligand>
</feature>
<dbReference type="AlphaFoldDB" id="A0A151XAQ0"/>
<feature type="binding site" evidence="14">
    <location>
        <position position="221"/>
    </location>
    <ligand>
        <name>urate</name>
        <dbReference type="ChEBI" id="CHEBI:17775"/>
    </ligand>
</feature>
<sequence length="342" mass="39839">MSPHKEPLSRLQNDEIYSFSRSLRNQESSYTRDKRNYFSENEKRNEYELGAYAYGKNNVKLLYVNRNNEPCHDIREYEIDTHLRLYDQKEFLEADNRDIVSTDSQKNTVYLLAKKHGVQSPETFALLLCSHFLYTYKHVAQVSINIEEYPWTRYYADNRPHNHAFVMNPTATRFCQVSQVRNGPPQIRGGLKGLRVLKTTQSSFANFIQDEYGTLQDSHDRIFSTVVMATWDYTTAEVDFDGAWHVVKECIMQNFAGPPDTGIHSPSVQNTLYLTEKCILDKVKQISSVEMQMPNKHYFDWDFSSFTKLRIEGQSKEVYLPLDKPSGIIYGRLSRKDSSAKL</sequence>
<dbReference type="STRING" id="64791.A0A151XAQ0"/>
<feature type="binding site" evidence="14">
    <location>
        <position position="102"/>
    </location>
    <ligand>
        <name>O2</name>
        <dbReference type="ChEBI" id="CHEBI:15379"/>
    </ligand>
</feature>
<evidence type="ECO:0000256" key="14">
    <source>
        <dbReference type="PIRSR" id="PIRSR000241-2"/>
    </source>
</evidence>
<dbReference type="FunFam" id="3.10.270.10:FF:000001">
    <property type="entry name" value="Uricase"/>
    <property type="match status" value="1"/>
</dbReference>
<dbReference type="PROSITE" id="PS00366">
    <property type="entry name" value="URICASE"/>
    <property type="match status" value="1"/>
</dbReference>
<evidence type="ECO:0000256" key="15">
    <source>
        <dbReference type="RuleBase" id="RU004455"/>
    </source>
</evidence>
<feature type="binding site" evidence="14">
    <location>
        <position position="221"/>
    </location>
    <ligand>
        <name>5-hydroxyisourate</name>
        <dbReference type="ChEBI" id="CHEBI:18072"/>
    </ligand>
</feature>
<keyword evidence="7 12" id="KW-0659">Purine metabolism</keyword>
<name>A0A151XAQ0_9HYME</name>
<dbReference type="InterPro" id="IPR019842">
    <property type="entry name" value="Uricase_CS"/>
</dbReference>
<feature type="binding site" evidence="14">
    <location>
        <position position="269"/>
    </location>
    <ligand>
        <name>urate</name>
        <dbReference type="ChEBI" id="CHEBI:17775"/>
    </ligand>
</feature>
<dbReference type="Proteomes" id="UP000075809">
    <property type="component" value="Unassembled WGS sequence"/>
</dbReference>
<feature type="active site" description="Charge relay system" evidence="13">
    <location>
        <position position="297"/>
    </location>
</feature>
<feature type="binding site" evidence="14">
    <location>
        <position position="103"/>
    </location>
    <ligand>
        <name>5-hydroxyisourate</name>
        <dbReference type="ChEBI" id="CHEBI:18072"/>
    </ligand>
</feature>
<evidence type="ECO:0000256" key="4">
    <source>
        <dbReference type="ARBA" id="ARBA00009760"/>
    </source>
</evidence>
<dbReference type="PANTHER" id="PTHR42874:SF1">
    <property type="entry name" value="URICASE"/>
    <property type="match status" value="1"/>
</dbReference>
<evidence type="ECO:0000256" key="8">
    <source>
        <dbReference type="ARBA" id="ARBA00023002"/>
    </source>
</evidence>
<evidence type="ECO:0000256" key="1">
    <source>
        <dbReference type="ARBA" id="ARBA00003860"/>
    </source>
</evidence>
<dbReference type="EC" id="1.7.3.3" evidence="5 12"/>
<evidence type="ECO:0000256" key="7">
    <source>
        <dbReference type="ARBA" id="ARBA00022631"/>
    </source>
</evidence>
<comment type="subcellular location">
    <subcellularLocation>
        <location evidence="2 12">Peroxisome</location>
    </subcellularLocation>
</comment>
<feature type="binding site" evidence="14">
    <location>
        <position position="102"/>
    </location>
    <ligand>
        <name>5-hydroxyisourate</name>
        <dbReference type="ChEBI" id="CHEBI:18072"/>
    </ligand>
</feature>
<feature type="active site" description="Charge relay system" evidence="13">
    <location>
        <position position="56"/>
    </location>
</feature>
<feature type="binding site" evidence="14">
    <location>
        <position position="204"/>
    </location>
    <ligand>
        <name>urate</name>
        <dbReference type="ChEBI" id="CHEBI:17775"/>
    </ligand>
</feature>
<evidence type="ECO:0000313" key="16">
    <source>
        <dbReference type="EMBL" id="KYQ57348.1"/>
    </source>
</evidence>
<dbReference type="PRINTS" id="PR00093">
    <property type="entry name" value="URICASE"/>
</dbReference>
<dbReference type="GO" id="GO:0005777">
    <property type="term" value="C:peroxisome"/>
    <property type="evidence" value="ECO:0007669"/>
    <property type="project" value="UniProtKB-SubCell"/>
</dbReference>
<evidence type="ECO:0000313" key="17">
    <source>
        <dbReference type="Proteomes" id="UP000075809"/>
    </source>
</evidence>
<comment type="function">
    <text evidence="1 12 15">Catalyzes the oxidation of uric acid to 5-hydroxyisourate, which is further processed to form (S)-allantoin.</text>
</comment>
<feature type="binding site" evidence="14">
    <location>
        <position position="102"/>
    </location>
    <ligand>
        <name>urate</name>
        <dbReference type="ChEBI" id="CHEBI:17775"/>
    </ligand>
</feature>
<keyword evidence="8 12" id="KW-0560">Oxidoreductase</keyword>
<dbReference type="SUPFAM" id="SSF55620">
    <property type="entry name" value="Tetrahydrobiopterin biosynthesis enzymes-like"/>
    <property type="match status" value="2"/>
</dbReference>
<gene>
    <name evidence="16" type="ORF">ALC60_03666</name>
</gene>
<evidence type="ECO:0000256" key="9">
    <source>
        <dbReference type="ARBA" id="ARBA00023140"/>
    </source>
</evidence>
<evidence type="ECO:0000256" key="10">
    <source>
        <dbReference type="ARBA" id="ARBA00031317"/>
    </source>
</evidence>
<feature type="binding site" evidence="14">
    <location>
        <position position="268"/>
    </location>
    <ligand>
        <name>urate</name>
        <dbReference type="ChEBI" id="CHEBI:17775"/>
    </ligand>
</feature>
<evidence type="ECO:0000256" key="12">
    <source>
        <dbReference type="PIRNR" id="PIRNR000241"/>
    </source>
</evidence>
<protein>
    <recommendedName>
        <fullName evidence="6 12">Uricase</fullName>
        <ecNumber evidence="5 12">1.7.3.3</ecNumber>
    </recommendedName>
    <alternativeName>
        <fullName evidence="10 12">Urate oxidase</fullName>
    </alternativeName>
</protein>
<feature type="binding site" evidence="14">
    <location>
        <position position="295"/>
    </location>
    <ligand>
        <name>urate</name>
        <dbReference type="ChEBI" id="CHEBI:17775"/>
    </ligand>
</feature>
<keyword evidence="17" id="KW-1185">Reference proteome</keyword>
<evidence type="ECO:0000256" key="5">
    <source>
        <dbReference type="ARBA" id="ARBA00012598"/>
    </source>
</evidence>
<feature type="binding site" evidence="14">
    <location>
        <position position="204"/>
    </location>
    <ligand>
        <name>5-hydroxyisourate</name>
        <dbReference type="ChEBI" id="CHEBI:18072"/>
    </ligand>
</feature>
<evidence type="ECO:0000256" key="13">
    <source>
        <dbReference type="PIRSR" id="PIRSR000241-1"/>
    </source>
</evidence>
<dbReference type="GO" id="GO:0019628">
    <property type="term" value="P:urate catabolic process"/>
    <property type="evidence" value="ECO:0007669"/>
    <property type="project" value="UniProtKB-UniPathway"/>
</dbReference>
<evidence type="ECO:0000256" key="11">
    <source>
        <dbReference type="ARBA" id="ARBA00048818"/>
    </source>
</evidence>
<comment type="similarity">
    <text evidence="4 12 15">Belongs to the uricase family.</text>
</comment>
<feature type="binding site" evidence="14">
    <location>
        <position position="268"/>
    </location>
    <ligand>
        <name>5-hydroxyisourate</name>
        <dbReference type="ChEBI" id="CHEBI:18072"/>
    </ligand>
</feature>
<feature type="active site" description="Charge relay system" evidence="13">
    <location>
        <position position="102"/>
    </location>
</feature>
<dbReference type="Gene3D" id="3.10.270.10">
    <property type="entry name" value="Urate Oxidase"/>
    <property type="match status" value="1"/>
</dbReference>
<comment type="catalytic activity">
    <reaction evidence="11 12 15">
        <text>urate + O2 + H2O = 5-hydroxyisourate + H2O2</text>
        <dbReference type="Rhea" id="RHEA:21368"/>
        <dbReference type="ChEBI" id="CHEBI:15377"/>
        <dbReference type="ChEBI" id="CHEBI:15379"/>
        <dbReference type="ChEBI" id="CHEBI:16240"/>
        <dbReference type="ChEBI" id="CHEBI:17775"/>
        <dbReference type="ChEBI" id="CHEBI:18072"/>
        <dbReference type="EC" id="1.7.3.3"/>
    </reaction>
</comment>
<dbReference type="KEGG" id="mzt:108720882"/>
<keyword evidence="9 12" id="KW-0576">Peroxisome</keyword>
<feature type="binding site" evidence="14">
    <location>
        <position position="103"/>
    </location>
    <ligand>
        <name>urate</name>
        <dbReference type="ChEBI" id="CHEBI:17775"/>
    </ligand>
</feature>
<dbReference type="GO" id="GO:0006145">
    <property type="term" value="P:purine nucleobase catabolic process"/>
    <property type="evidence" value="ECO:0007669"/>
    <property type="project" value="TreeGrafter"/>
</dbReference>
<dbReference type="PIRSF" id="PIRSF000241">
    <property type="entry name" value="Urate_oxidase"/>
    <property type="match status" value="1"/>
</dbReference>
<feature type="binding site" evidence="14">
    <location>
        <position position="295"/>
    </location>
    <ligand>
        <name>5-hydroxyisourate</name>
        <dbReference type="ChEBI" id="CHEBI:18072"/>
    </ligand>
</feature>
<evidence type="ECO:0000256" key="2">
    <source>
        <dbReference type="ARBA" id="ARBA00004275"/>
    </source>
</evidence>
<feature type="binding site" evidence="14">
    <location>
        <position position="269"/>
    </location>
    <ligand>
        <name>5-hydroxyisourate</name>
        <dbReference type="ChEBI" id="CHEBI:18072"/>
    </ligand>
</feature>
<proteinExistence type="inferred from homology"/>
<reference evidence="16 17" key="1">
    <citation type="submission" date="2015-09" db="EMBL/GenBank/DDBJ databases">
        <title>Trachymyrmex zeteki WGS genome.</title>
        <authorList>
            <person name="Nygaard S."/>
            <person name="Hu H."/>
            <person name="Boomsma J."/>
            <person name="Zhang G."/>
        </authorList>
    </citation>
    <scope>NUCLEOTIDE SEQUENCE [LARGE SCALE GENOMIC DNA]</scope>
    <source>
        <strain evidence="16">Tzet28-1</strain>
        <tissue evidence="16">Whole body</tissue>
    </source>
</reference>
<dbReference type="OrthoDB" id="9992118at2759"/>
<dbReference type="UniPathway" id="UPA00394">
    <property type="reaction ID" value="UER00650"/>
</dbReference>
<dbReference type="InterPro" id="IPR002042">
    <property type="entry name" value="Uricase"/>
</dbReference>